<reference evidence="6" key="1">
    <citation type="submission" date="2025-08" db="UniProtKB">
        <authorList>
            <consortium name="Ensembl"/>
        </authorList>
    </citation>
    <scope>IDENTIFICATION</scope>
</reference>
<dbReference type="Proteomes" id="UP000694385">
    <property type="component" value="Unassembled WGS sequence"/>
</dbReference>
<evidence type="ECO:0000256" key="2">
    <source>
        <dbReference type="ARBA" id="ARBA00023015"/>
    </source>
</evidence>
<evidence type="ECO:0000313" key="6">
    <source>
        <dbReference type="Ensembl" id="ENSJJAP00000019113.1"/>
    </source>
</evidence>
<dbReference type="Pfam" id="PF15791">
    <property type="entry name" value="DMRT-like"/>
    <property type="match status" value="1"/>
</dbReference>
<evidence type="ECO:0000256" key="4">
    <source>
        <dbReference type="SAM" id="MobiDB-lite"/>
    </source>
</evidence>
<proteinExistence type="inferred from homology"/>
<dbReference type="OMA" id="AHICSAV"/>
<keyword evidence="3" id="KW-0804">Transcription</keyword>
<protein>
    <recommendedName>
        <fullName evidence="5">Doublesex- and mab-3-related transcription factor C1/C2 C-terminal domain-containing protein</fullName>
    </recommendedName>
</protein>
<sequence length="212" mass="22883">TLPAVSSRKKKQRAQLKRHLAQLLIKNMAVAPKSRMHVKMMTIETRDLSEYLGSGRKKEGTVHSPEARPGKASQEESSQGPLVLSQPRESQTLSYTPVTTEQQQMASLSREHHGHCVSVILQPCATPGPLLLQPQVSSASNQDSVSDALEWQRKLEAAEALLALKNSSQSSLHSPCPAGDTELQLSSPSVPSRPANSASLPTGHLDCISLLT</sequence>
<keyword evidence="2" id="KW-0805">Transcription regulation</keyword>
<dbReference type="GeneTree" id="ENSGT00940000163063"/>
<evidence type="ECO:0000259" key="5">
    <source>
        <dbReference type="Pfam" id="PF15791"/>
    </source>
</evidence>
<feature type="region of interest" description="Disordered" evidence="4">
    <location>
        <begin position="51"/>
        <end position="109"/>
    </location>
</feature>
<feature type="domain" description="Doublesex- and mab-3-related transcription factor C1/C2 C-terminal" evidence="5">
    <location>
        <begin position="114"/>
        <end position="211"/>
    </location>
</feature>
<name>A0A8C5L7Y2_JACJA</name>
<dbReference type="Ensembl" id="ENSJJAT00000025649.1">
    <property type="protein sequence ID" value="ENSJJAP00000019113.1"/>
    <property type="gene ID" value="ENSJJAG00000020172.1"/>
</dbReference>
<organism evidence="6 7">
    <name type="scientific">Jaculus jaculus</name>
    <name type="common">Lesser Egyptian jerboa</name>
    <dbReference type="NCBI Taxonomy" id="51337"/>
    <lineage>
        <taxon>Eukaryota</taxon>
        <taxon>Metazoa</taxon>
        <taxon>Chordata</taxon>
        <taxon>Craniata</taxon>
        <taxon>Vertebrata</taxon>
        <taxon>Euteleostomi</taxon>
        <taxon>Mammalia</taxon>
        <taxon>Eutheria</taxon>
        <taxon>Euarchontoglires</taxon>
        <taxon>Glires</taxon>
        <taxon>Rodentia</taxon>
        <taxon>Myomorpha</taxon>
        <taxon>Dipodoidea</taxon>
        <taxon>Dipodidae</taxon>
        <taxon>Dipodinae</taxon>
        <taxon>Jaculus</taxon>
    </lineage>
</organism>
<feature type="compositionally biased region" description="Basic and acidic residues" evidence="4">
    <location>
        <begin position="56"/>
        <end position="69"/>
    </location>
</feature>
<comment type="similarity">
    <text evidence="1">Belongs to the DMRT family.</text>
</comment>
<dbReference type="InterPro" id="IPR031577">
    <property type="entry name" value="DMRT-C1/C2_C"/>
</dbReference>
<feature type="region of interest" description="Disordered" evidence="4">
    <location>
        <begin position="169"/>
        <end position="199"/>
    </location>
</feature>
<accession>A0A8C5L7Y2</accession>
<reference evidence="6" key="2">
    <citation type="submission" date="2025-09" db="UniProtKB">
        <authorList>
            <consortium name="Ensembl"/>
        </authorList>
    </citation>
    <scope>IDENTIFICATION</scope>
</reference>
<evidence type="ECO:0000256" key="1">
    <source>
        <dbReference type="ARBA" id="ARBA00006834"/>
    </source>
</evidence>
<keyword evidence="7" id="KW-1185">Reference proteome</keyword>
<feature type="compositionally biased region" description="Polar residues" evidence="4">
    <location>
        <begin position="87"/>
        <end position="107"/>
    </location>
</feature>
<feature type="compositionally biased region" description="Polar residues" evidence="4">
    <location>
        <begin position="183"/>
        <end position="199"/>
    </location>
</feature>
<evidence type="ECO:0000313" key="7">
    <source>
        <dbReference type="Proteomes" id="UP000694385"/>
    </source>
</evidence>
<evidence type="ECO:0000256" key="3">
    <source>
        <dbReference type="ARBA" id="ARBA00023163"/>
    </source>
</evidence>
<dbReference type="AlphaFoldDB" id="A0A8C5L7Y2"/>